<dbReference type="InterPro" id="IPR012334">
    <property type="entry name" value="Pectin_lyas_fold"/>
</dbReference>
<dbReference type="GO" id="GO:0005737">
    <property type="term" value="C:cytoplasm"/>
    <property type="evidence" value="ECO:0007669"/>
    <property type="project" value="UniProtKB-SubCell"/>
</dbReference>
<dbReference type="RefSeq" id="WP_203817378.1">
    <property type="nucleotide sequence ID" value="NZ_BAAABP010000039.1"/>
</dbReference>
<dbReference type="InterPro" id="IPR011050">
    <property type="entry name" value="Pectin_lyase_fold/virulence"/>
</dbReference>
<dbReference type="Gene3D" id="2.60.40.10">
    <property type="entry name" value="Immunoglobulins"/>
    <property type="match status" value="3"/>
</dbReference>
<keyword evidence="2" id="KW-0963">Cytoplasm</keyword>
<dbReference type="InterPro" id="IPR006626">
    <property type="entry name" value="PbH1"/>
</dbReference>
<dbReference type="SMART" id="SM00710">
    <property type="entry name" value="PbH1"/>
    <property type="match status" value="5"/>
</dbReference>
<feature type="region of interest" description="Disordered" evidence="3">
    <location>
        <begin position="1033"/>
        <end position="1053"/>
    </location>
</feature>
<dbReference type="InterPro" id="IPR000421">
    <property type="entry name" value="FA58C"/>
</dbReference>
<dbReference type="InterPro" id="IPR033801">
    <property type="entry name" value="CBM6-CBM35-CBM36-like_1"/>
</dbReference>
<reference evidence="6" key="1">
    <citation type="submission" date="2021-01" db="EMBL/GenBank/DDBJ databases">
        <title>Whole genome shotgun sequence of Actinoplanes ferrugineus NBRC 15555.</title>
        <authorList>
            <person name="Komaki H."/>
            <person name="Tamura T."/>
        </authorList>
    </citation>
    <scope>NUCLEOTIDE SEQUENCE</scope>
    <source>
        <strain evidence="6">NBRC 15555</strain>
    </source>
</reference>
<evidence type="ECO:0000256" key="3">
    <source>
        <dbReference type="SAM" id="MobiDB-lite"/>
    </source>
</evidence>
<dbReference type="SUPFAM" id="SSF51126">
    <property type="entry name" value="Pectin lyase-like"/>
    <property type="match status" value="1"/>
</dbReference>
<dbReference type="Pfam" id="PF15780">
    <property type="entry name" value="ASH"/>
    <property type="match status" value="3"/>
</dbReference>
<evidence type="ECO:0000256" key="4">
    <source>
        <dbReference type="SAM" id="SignalP"/>
    </source>
</evidence>
<sequence length="1170" mass="117509">MSRRRLGAALCAAALLGTTLFAASPAQAAATGGSGATLPYVEVQAESSATNGTLIGPSAAYNTLAGEASYRKAVTLAAGQYVEFTTPVATNSMVFRYSIPDSGSGSVYTTPINFSINGAASSAFTLTNAYSWYYGSYPFTNQPGSNPHHFYDEAHRLLPSSYPAGTKFRLTATSSTTVDFADFESVAGALSQPSGSVSITAKGADPTGAADATAAFNSAIQSAGAGGTVWIPAGTFRVPGHIAVNNVTIKGAGMWHSTVVGAAPGFYGNDAPNPSTGVHLADFAIFGDVQERNDSAQVNAVGGAMSNSTVDRLWIEHLKVGAWMDGPMDNLVLSGLRIRDVTADGVNFHKGVTNSKVTNSDLRNTGDDGLATWAESVADANDSFDHNTVQYPILANGIAIYGGHDNFVTDNRVIDSGLTQGGGIHVAQRFASTPLGRTDVLRNTIIRSGGLDPNWQFGVGALWFDARDGAMTGLTNVDNILIQQSPFEAIQFVSGSQISNVKINNATIQNTGSYVVQEQVGGSATISDSTATGTLGPAASYNCGVGFTLTDGGGNSGIFGSTACTQVTAPTFPPYLPDNGALISISPSTLGFGSVATGSTSAAQTVTVTNSGSAAAPVTSVATSGDFSQTNTCGSSVAAGGSCTVSVRFTPASAGARGGSLTVTAAGTTSGVPLSGTGVAPGPVLAASPSSLSFAGTTVGATSAAQPVTVTNTGTTTATISGVTASGDYAQTNNCASVAAGASCTVTVTFKPTTSGTRTGSVTVTGNANNSPLVIALTGDGIGSATNLAAGRPATASSQVNTTQAASTATDGAASTYWESDNSAFPQWLQADLGAAYDIGKVTLKLPPATAWAARTQTLSVQTSTNGSTFGTAVGSATYRFDPATGNTASIAVPGTSARYVRVTITANSGWPAGQVSELEVYPSGGTTTPAAVLSADPASLTFGSQSVNTTSSARSVTVTNSGTAAATSLAASVSGDYAQSNNCGTALAAGASCTVTVTFRPTAAGTRTGGVTLTGGGASTTVALTGTGAGTTSTNLAAGRPTSESSHADVYGSGNVTDADPNTYWESGNHAFPQWVQVDLGSAQSAGRVVLQLPAAWGDRTETLSVLGSTDGSTWSTLKASAAYNFTQSAGNTVTITFTASTQRYFRLNVTANSGWPAGQISGFQVWNS</sequence>
<proteinExistence type="predicted"/>
<dbReference type="NCBIfam" id="NF012200">
    <property type="entry name" value="choice_anch_D"/>
    <property type="match status" value="3"/>
</dbReference>
<dbReference type="SUPFAM" id="SSF49785">
    <property type="entry name" value="Galactose-binding domain-like"/>
    <property type="match status" value="2"/>
</dbReference>
<evidence type="ECO:0000313" key="6">
    <source>
        <dbReference type="EMBL" id="GIE10819.1"/>
    </source>
</evidence>
<dbReference type="InterPro" id="IPR017868">
    <property type="entry name" value="Filamin/ABP280_repeat-like"/>
</dbReference>
<feature type="chain" id="PRO_5037525976" description="F5/8 type C domain-containing protein" evidence="4">
    <location>
        <begin position="29"/>
        <end position="1170"/>
    </location>
</feature>
<dbReference type="PANTHER" id="PTHR45713:SF6">
    <property type="entry name" value="F5_8 TYPE C DOMAIN-CONTAINING PROTEIN"/>
    <property type="match status" value="1"/>
</dbReference>
<dbReference type="AlphaFoldDB" id="A0A919MDQ0"/>
<dbReference type="Pfam" id="PF00754">
    <property type="entry name" value="F5_F8_type_C"/>
    <property type="match status" value="1"/>
</dbReference>
<keyword evidence="4" id="KW-0732">Signal</keyword>
<dbReference type="InterPro" id="IPR008979">
    <property type="entry name" value="Galactose-bd-like_sf"/>
</dbReference>
<dbReference type="Gene3D" id="2.160.20.10">
    <property type="entry name" value="Single-stranded right-handed beta-helix, Pectin lyase-like"/>
    <property type="match status" value="1"/>
</dbReference>
<dbReference type="Proteomes" id="UP000598174">
    <property type="component" value="Unassembled WGS sequence"/>
</dbReference>
<dbReference type="Pfam" id="PF22815">
    <property type="entry name" value="CatAgl_D1"/>
    <property type="match status" value="1"/>
</dbReference>
<dbReference type="PROSITE" id="PS50194">
    <property type="entry name" value="FILAMIN_REPEAT"/>
    <property type="match status" value="1"/>
</dbReference>
<accession>A0A919MDQ0</accession>
<dbReference type="PROSITE" id="PS50022">
    <property type="entry name" value="FA58C_3"/>
    <property type="match status" value="2"/>
</dbReference>
<feature type="domain" description="F5/8 type C" evidence="5">
    <location>
        <begin position="1018"/>
        <end position="1170"/>
    </location>
</feature>
<evidence type="ECO:0000259" key="5">
    <source>
        <dbReference type="PROSITE" id="PS50022"/>
    </source>
</evidence>
<feature type="domain" description="F5/8 type C" evidence="5">
    <location>
        <begin position="777"/>
        <end position="924"/>
    </location>
</feature>
<evidence type="ECO:0000313" key="7">
    <source>
        <dbReference type="Proteomes" id="UP000598174"/>
    </source>
</evidence>
<comment type="subcellular location">
    <subcellularLocation>
        <location evidence="1">Cytoplasm</location>
    </subcellularLocation>
</comment>
<keyword evidence="7" id="KW-1185">Reference proteome</keyword>
<name>A0A919MDQ0_9ACTN</name>
<dbReference type="CDD" id="cd14490">
    <property type="entry name" value="CBM6-CBM35-CBM36_like_1"/>
    <property type="match status" value="1"/>
</dbReference>
<feature type="signal peptide" evidence="4">
    <location>
        <begin position="1"/>
        <end position="28"/>
    </location>
</feature>
<dbReference type="GO" id="GO:0005975">
    <property type="term" value="P:carbohydrate metabolic process"/>
    <property type="evidence" value="ECO:0007669"/>
    <property type="project" value="UniProtKB-ARBA"/>
</dbReference>
<comment type="caution">
    <text evidence="6">The sequence shown here is derived from an EMBL/GenBank/DDBJ whole genome shotgun (WGS) entry which is preliminary data.</text>
</comment>
<organism evidence="6 7">
    <name type="scientific">Paractinoplanes ferrugineus</name>
    <dbReference type="NCBI Taxonomy" id="113564"/>
    <lineage>
        <taxon>Bacteria</taxon>
        <taxon>Bacillati</taxon>
        <taxon>Actinomycetota</taxon>
        <taxon>Actinomycetes</taxon>
        <taxon>Micromonosporales</taxon>
        <taxon>Micromonosporaceae</taxon>
        <taxon>Paractinoplanes</taxon>
    </lineage>
</organism>
<evidence type="ECO:0000256" key="2">
    <source>
        <dbReference type="ARBA" id="ARBA00022490"/>
    </source>
</evidence>
<dbReference type="SMART" id="SM00231">
    <property type="entry name" value="FA58C"/>
    <property type="match status" value="2"/>
</dbReference>
<dbReference type="EMBL" id="BOMM01000020">
    <property type="protein sequence ID" value="GIE10819.1"/>
    <property type="molecule type" value="Genomic_DNA"/>
</dbReference>
<dbReference type="InterPro" id="IPR055149">
    <property type="entry name" value="Agl_cat_D2"/>
</dbReference>
<dbReference type="Pfam" id="PF22633">
    <property type="entry name" value="F5_F8_type_C_2"/>
    <property type="match status" value="1"/>
</dbReference>
<dbReference type="Gene3D" id="2.60.120.260">
    <property type="entry name" value="Galactose-binding domain-like"/>
    <property type="match status" value="2"/>
</dbReference>
<dbReference type="PANTHER" id="PTHR45713">
    <property type="entry name" value="FTP DOMAIN-CONTAINING PROTEIN"/>
    <property type="match status" value="1"/>
</dbReference>
<dbReference type="InterPro" id="IPR013783">
    <property type="entry name" value="Ig-like_fold"/>
</dbReference>
<dbReference type="InterPro" id="IPR051941">
    <property type="entry name" value="BG_Antigen-Binding_Lectin"/>
</dbReference>
<evidence type="ECO:0000256" key="1">
    <source>
        <dbReference type="ARBA" id="ARBA00004496"/>
    </source>
</evidence>
<dbReference type="InterPro" id="IPR031549">
    <property type="entry name" value="ASH"/>
</dbReference>
<dbReference type="Pfam" id="PF22816">
    <property type="entry name" value="CatAgl_D2"/>
    <property type="match status" value="1"/>
</dbReference>
<protein>
    <recommendedName>
        <fullName evidence="5">F5/8 type C domain-containing protein</fullName>
    </recommendedName>
</protein>
<gene>
    <name evidence="6" type="ORF">Afe05nite_26590</name>
</gene>